<reference evidence="2 3" key="1">
    <citation type="journal article" date="2014" name="Appl. Microbiol. Biotechnol.">
        <title>Transformable facultative thermophile Geobacillus stearothermophilus NUB3621 as a host strain for metabolic engineering.</title>
        <authorList>
            <person name="Blanchard K."/>
            <person name="Robic S."/>
            <person name="Matsumura I."/>
        </authorList>
    </citation>
    <scope>NUCLEOTIDE SEQUENCE [LARGE SCALE GENOMIC DNA]</scope>
    <source>
        <strain evidence="2 3">NUB3621</strain>
    </source>
</reference>
<dbReference type="PANTHER" id="PTHR37301">
    <property type="entry name" value="DNA-BINDING PROTEIN-RELATED"/>
    <property type="match status" value="1"/>
</dbReference>
<dbReference type="SUPFAM" id="SSF47413">
    <property type="entry name" value="lambda repressor-like DNA-binding domains"/>
    <property type="match status" value="1"/>
</dbReference>
<gene>
    <name evidence="2" type="ORF">H839_08134</name>
</gene>
<dbReference type="InterPro" id="IPR010982">
    <property type="entry name" value="Lambda_DNA-bd_dom_sf"/>
</dbReference>
<organism evidence="2 3">
    <name type="scientific">Parageobacillus genomosp. 1</name>
    <dbReference type="NCBI Taxonomy" id="1295642"/>
    <lineage>
        <taxon>Bacteria</taxon>
        <taxon>Bacillati</taxon>
        <taxon>Bacillota</taxon>
        <taxon>Bacilli</taxon>
        <taxon>Bacillales</taxon>
        <taxon>Anoxybacillaceae</taxon>
        <taxon>Parageobacillus</taxon>
    </lineage>
</organism>
<evidence type="ECO:0000259" key="1">
    <source>
        <dbReference type="PROSITE" id="PS50943"/>
    </source>
</evidence>
<keyword evidence="2" id="KW-0238">DNA-binding</keyword>
<evidence type="ECO:0000313" key="3">
    <source>
        <dbReference type="Proteomes" id="UP000023566"/>
    </source>
</evidence>
<dbReference type="PANTHER" id="PTHR37301:SF1">
    <property type="entry name" value="DNA-BINDING PROTEIN"/>
    <property type="match status" value="1"/>
</dbReference>
<dbReference type="EMBL" id="AOTZ01000004">
    <property type="protein sequence ID" value="EZP77586.1"/>
    <property type="molecule type" value="Genomic_DNA"/>
</dbReference>
<dbReference type="InterPro" id="IPR001387">
    <property type="entry name" value="Cro/C1-type_HTH"/>
</dbReference>
<dbReference type="SMART" id="SM00530">
    <property type="entry name" value="HTH_XRE"/>
    <property type="match status" value="1"/>
</dbReference>
<dbReference type="Pfam" id="PF13443">
    <property type="entry name" value="HTH_26"/>
    <property type="match status" value="1"/>
</dbReference>
<dbReference type="PROSITE" id="PS50943">
    <property type="entry name" value="HTH_CROC1"/>
    <property type="match status" value="1"/>
</dbReference>
<keyword evidence="3" id="KW-1185">Reference proteome</keyword>
<feature type="domain" description="HTH cro/C1-type" evidence="1">
    <location>
        <begin position="21"/>
        <end position="64"/>
    </location>
</feature>
<dbReference type="Proteomes" id="UP000023566">
    <property type="component" value="Chromosome"/>
</dbReference>
<dbReference type="AlphaFoldDB" id="A0ABC9VG52"/>
<dbReference type="RefSeq" id="WP_043904684.1">
    <property type="nucleotide sequence ID" value="NZ_CM002692.1"/>
</dbReference>
<dbReference type="GO" id="GO:0003677">
    <property type="term" value="F:DNA binding"/>
    <property type="evidence" value="ECO:0007669"/>
    <property type="project" value="UniProtKB-KW"/>
</dbReference>
<proteinExistence type="predicted"/>
<name>A0ABC9VG52_9BACL</name>
<sequence length="74" mass="8504">MTDVQIKLLEVMAKKKIRYVRDVAKMANLSPTILYDLVNDKKRAIRLDTIARLCKALDCEIGELIEIKKDNKVS</sequence>
<dbReference type="Gene3D" id="1.10.260.40">
    <property type="entry name" value="lambda repressor-like DNA-binding domains"/>
    <property type="match status" value="1"/>
</dbReference>
<comment type="caution">
    <text evidence="2">The sequence shown here is derived from an EMBL/GenBank/DDBJ whole genome shotgun (WGS) entry which is preliminary data.</text>
</comment>
<protein>
    <submittedName>
        <fullName evidence="2">DNA-binding protein</fullName>
    </submittedName>
</protein>
<accession>A0ABC9VG52</accession>
<evidence type="ECO:0000313" key="2">
    <source>
        <dbReference type="EMBL" id="EZP77586.1"/>
    </source>
</evidence>